<evidence type="ECO:0000313" key="2">
    <source>
        <dbReference type="Proteomes" id="UP000243459"/>
    </source>
</evidence>
<name>A0A5P1ELN3_ASPOF</name>
<keyword evidence="2" id="KW-1185">Reference proteome</keyword>
<evidence type="ECO:0000313" key="1">
    <source>
        <dbReference type="EMBL" id="ONK66918.1"/>
    </source>
</evidence>
<proteinExistence type="predicted"/>
<dbReference type="AlphaFoldDB" id="A0A5P1ELN3"/>
<dbReference type="EMBL" id="CM007386">
    <property type="protein sequence ID" value="ONK66918.1"/>
    <property type="molecule type" value="Genomic_DNA"/>
</dbReference>
<reference evidence="2" key="1">
    <citation type="journal article" date="2017" name="Nat. Commun.">
        <title>The asparagus genome sheds light on the origin and evolution of a young Y chromosome.</title>
        <authorList>
            <person name="Harkess A."/>
            <person name="Zhou J."/>
            <person name="Xu C."/>
            <person name="Bowers J.E."/>
            <person name="Van der Hulst R."/>
            <person name="Ayyampalayam S."/>
            <person name="Mercati F."/>
            <person name="Riccardi P."/>
            <person name="McKain M.R."/>
            <person name="Kakrana A."/>
            <person name="Tang H."/>
            <person name="Ray J."/>
            <person name="Groenendijk J."/>
            <person name="Arikit S."/>
            <person name="Mathioni S.M."/>
            <person name="Nakano M."/>
            <person name="Shan H."/>
            <person name="Telgmann-Rauber A."/>
            <person name="Kanno A."/>
            <person name="Yue Z."/>
            <person name="Chen H."/>
            <person name="Li W."/>
            <person name="Chen Y."/>
            <person name="Xu X."/>
            <person name="Zhang Y."/>
            <person name="Luo S."/>
            <person name="Chen H."/>
            <person name="Gao J."/>
            <person name="Mao Z."/>
            <person name="Pires J.C."/>
            <person name="Luo M."/>
            <person name="Kudrna D."/>
            <person name="Wing R.A."/>
            <person name="Meyers B.C."/>
            <person name="Yi K."/>
            <person name="Kong H."/>
            <person name="Lavrijsen P."/>
            <person name="Sunseri F."/>
            <person name="Falavigna A."/>
            <person name="Ye Y."/>
            <person name="Leebens-Mack J.H."/>
            <person name="Chen G."/>
        </authorList>
    </citation>
    <scope>NUCLEOTIDE SEQUENCE [LARGE SCALE GENOMIC DNA]</scope>
    <source>
        <strain evidence="2">cv. DH0086</strain>
    </source>
</reference>
<accession>A0A5P1ELN3</accession>
<sequence>MLAKEMGQKCCSSIPSNAFCASLSAGIEQPSKVAEELGGQAAIGDRFFQFCVEEVDLSGESIVDAEWMA</sequence>
<protein>
    <submittedName>
        <fullName evidence="1">Uncharacterized protein</fullName>
    </submittedName>
</protein>
<organism evidence="1 2">
    <name type="scientific">Asparagus officinalis</name>
    <name type="common">Garden asparagus</name>
    <dbReference type="NCBI Taxonomy" id="4686"/>
    <lineage>
        <taxon>Eukaryota</taxon>
        <taxon>Viridiplantae</taxon>
        <taxon>Streptophyta</taxon>
        <taxon>Embryophyta</taxon>
        <taxon>Tracheophyta</taxon>
        <taxon>Spermatophyta</taxon>
        <taxon>Magnoliopsida</taxon>
        <taxon>Liliopsida</taxon>
        <taxon>Asparagales</taxon>
        <taxon>Asparagaceae</taxon>
        <taxon>Asparagoideae</taxon>
        <taxon>Asparagus</taxon>
    </lineage>
</organism>
<dbReference type="Gramene" id="ONK66918">
    <property type="protein sequence ID" value="ONK66918"/>
    <property type="gene ID" value="A4U43_C06F13460"/>
</dbReference>
<dbReference type="Proteomes" id="UP000243459">
    <property type="component" value="Chromosome 6"/>
</dbReference>
<gene>
    <name evidence="1" type="ORF">A4U43_C06F13460</name>
</gene>